<evidence type="ECO:0000256" key="10">
    <source>
        <dbReference type="ARBA" id="ARBA00023033"/>
    </source>
</evidence>
<evidence type="ECO:0000256" key="8">
    <source>
        <dbReference type="ARBA" id="ARBA00023002"/>
    </source>
</evidence>
<feature type="domain" description="Tyrosinase copper-binding" evidence="19">
    <location>
        <begin position="408"/>
        <end position="419"/>
    </location>
</feature>
<evidence type="ECO:0000256" key="4">
    <source>
        <dbReference type="ARBA" id="ARBA00011906"/>
    </source>
</evidence>
<dbReference type="PROSITE" id="PS00498">
    <property type="entry name" value="TYROSINASE_2"/>
    <property type="match status" value="1"/>
</dbReference>
<feature type="domain" description="Tyrosinase copper-binding" evidence="18">
    <location>
        <begin position="202"/>
        <end position="219"/>
    </location>
</feature>
<dbReference type="STRING" id="8469.M7BKU8"/>
<dbReference type="PANTHER" id="PTHR11474:SF124">
    <property type="entry name" value="TYROSINASE"/>
    <property type="match status" value="1"/>
</dbReference>
<organism evidence="20 21">
    <name type="scientific">Chelonia mydas</name>
    <name type="common">Green sea-turtle</name>
    <name type="synonym">Chelonia agassizi</name>
    <dbReference type="NCBI Taxonomy" id="8469"/>
    <lineage>
        <taxon>Eukaryota</taxon>
        <taxon>Metazoa</taxon>
        <taxon>Chordata</taxon>
        <taxon>Craniata</taxon>
        <taxon>Vertebrata</taxon>
        <taxon>Euteleostomi</taxon>
        <taxon>Archelosauria</taxon>
        <taxon>Testudinata</taxon>
        <taxon>Testudines</taxon>
        <taxon>Cryptodira</taxon>
        <taxon>Durocryptodira</taxon>
        <taxon>Americhelydia</taxon>
        <taxon>Chelonioidea</taxon>
        <taxon>Cheloniidae</taxon>
        <taxon>Chelonia</taxon>
    </lineage>
</organism>
<keyword evidence="7 17" id="KW-0732">Signal</keyword>
<evidence type="ECO:0000256" key="17">
    <source>
        <dbReference type="SAM" id="SignalP"/>
    </source>
</evidence>
<evidence type="ECO:0000256" key="16">
    <source>
        <dbReference type="SAM" id="Phobius"/>
    </source>
</evidence>
<evidence type="ECO:0000313" key="21">
    <source>
        <dbReference type="Proteomes" id="UP000031443"/>
    </source>
</evidence>
<keyword evidence="11" id="KW-0470">Melanin biosynthesis</keyword>
<evidence type="ECO:0000256" key="13">
    <source>
        <dbReference type="ARBA" id="ARBA00023180"/>
    </source>
</evidence>
<dbReference type="EMBL" id="KB539352">
    <property type="protein sequence ID" value="EMP32668.1"/>
    <property type="molecule type" value="Genomic_DNA"/>
</dbReference>
<feature type="chain" id="PRO_5004080193" description="Tyrosinase" evidence="17">
    <location>
        <begin position="19"/>
        <end position="554"/>
    </location>
</feature>
<sequence>MSLLALGFLLGILQPSSGQFPRACVSSESLLRKECCPLWAGDGSPCGELSGRGSCQEILLSRAPLGPQFPFTGVDDREDWPAVFYNRTCQCNSNFMGFNCGECRFGFSGPNCAERRMRMRRSIFQLSSKEKNKFLAYLNLAKQTPSQDYVIASGTYAQMNNGSTPMFRNINIYDLFVWMHYYVSHDTLLGGSSVWRDIDFAHEAPGFLPWHRLFLLLWEHEIQKITGDENFTIPYWDWRDAEGCDVCTDELMGGRHPTNPQLLSPASFFSSWQVVILKAALCRQTPAEPHGLQLRSIQVICSLSEEYNSRQALCNATNEGPILRNPGNHDKTRTPRLPSSADVEFCLTLTQYESGAMDKLANFSFRNTLEGFANPQTGIANMSQSSLHNALHIYMNGSMSQVQGSANDPIFILHHAFVDSIFEQWLRRHRPLRDVYPAANAPIGHNREYYMVPFIPLYRNGEFFTPSRELGYDYEYLADPVDSFQDFLMPYLEQVRQIWQWLVGAAVVGGIITALITGLIVLGCRKKRTGSTAETQPLLMESEDDHNVSYQSNL</sequence>
<keyword evidence="6" id="KW-0479">Metal-binding</keyword>
<evidence type="ECO:0000256" key="6">
    <source>
        <dbReference type="ARBA" id="ARBA00022723"/>
    </source>
</evidence>
<dbReference type="EC" id="1.14.18.1" evidence="4"/>
<dbReference type="InterPro" id="IPR008922">
    <property type="entry name" value="Di-copper_centre_dom_sf"/>
</dbReference>
<dbReference type="PANTHER" id="PTHR11474">
    <property type="entry name" value="TYROSINASE FAMILY MEMBER"/>
    <property type="match status" value="1"/>
</dbReference>
<dbReference type="Pfam" id="PF00264">
    <property type="entry name" value="Tyrosinase"/>
    <property type="match status" value="1"/>
</dbReference>
<evidence type="ECO:0000259" key="19">
    <source>
        <dbReference type="PROSITE" id="PS00498"/>
    </source>
</evidence>
<keyword evidence="12 16" id="KW-0472">Membrane</keyword>
<dbReference type="PROSITE" id="PS00497">
    <property type="entry name" value="TYROSINASE_1"/>
    <property type="match status" value="1"/>
</dbReference>
<keyword evidence="8" id="KW-0560">Oxidoreductase</keyword>
<keyword evidence="13" id="KW-0325">Glycoprotein</keyword>
<evidence type="ECO:0000259" key="18">
    <source>
        <dbReference type="PROSITE" id="PS00497"/>
    </source>
</evidence>
<keyword evidence="16" id="KW-1133">Transmembrane helix</keyword>
<evidence type="ECO:0000256" key="15">
    <source>
        <dbReference type="ARBA" id="ARBA00042251"/>
    </source>
</evidence>
<evidence type="ECO:0000256" key="2">
    <source>
        <dbReference type="ARBA" id="ARBA00004573"/>
    </source>
</evidence>
<dbReference type="InterPro" id="IPR050316">
    <property type="entry name" value="Tyrosinase/Hemocyanin"/>
</dbReference>
<comment type="subcellular location">
    <subcellularLocation>
        <location evidence="2">Melanosome membrane</location>
        <topology evidence="2">Single-pass type I membrane protein</topology>
    </subcellularLocation>
</comment>
<keyword evidence="5 16" id="KW-0812">Transmembrane</keyword>
<dbReference type="SUPFAM" id="SSF48056">
    <property type="entry name" value="Di-copper centre-containing domain"/>
    <property type="match status" value="1"/>
</dbReference>
<dbReference type="GO" id="GO:0043473">
    <property type="term" value="P:pigmentation"/>
    <property type="evidence" value="ECO:0007669"/>
    <property type="project" value="TreeGrafter"/>
</dbReference>
<evidence type="ECO:0000256" key="5">
    <source>
        <dbReference type="ARBA" id="ARBA00022692"/>
    </source>
</evidence>
<keyword evidence="21" id="KW-1185">Reference proteome</keyword>
<dbReference type="Gene3D" id="1.10.1280.10">
    <property type="entry name" value="Di-copper center containing domain from catechol oxidase"/>
    <property type="match status" value="1"/>
</dbReference>
<evidence type="ECO:0000256" key="3">
    <source>
        <dbReference type="ARBA" id="ARBA00009928"/>
    </source>
</evidence>
<evidence type="ECO:0000256" key="1">
    <source>
        <dbReference type="ARBA" id="ARBA00001973"/>
    </source>
</evidence>
<dbReference type="AlphaFoldDB" id="M7BKU8"/>
<keyword evidence="10" id="KW-0503">Monooxygenase</keyword>
<gene>
    <name evidence="20" type="ORF">UY3_10193</name>
</gene>
<evidence type="ECO:0000256" key="14">
    <source>
        <dbReference type="ARBA" id="ARBA00039304"/>
    </source>
</evidence>
<proteinExistence type="inferred from homology"/>
<evidence type="ECO:0000256" key="12">
    <source>
        <dbReference type="ARBA" id="ARBA00023136"/>
    </source>
</evidence>
<dbReference type="PRINTS" id="PR00092">
    <property type="entry name" value="TYROSINASE"/>
</dbReference>
<dbReference type="Proteomes" id="UP000031443">
    <property type="component" value="Unassembled WGS sequence"/>
</dbReference>
<name>M7BKU8_CHEMY</name>
<evidence type="ECO:0000256" key="11">
    <source>
        <dbReference type="ARBA" id="ARBA00023101"/>
    </source>
</evidence>
<comment type="similarity">
    <text evidence="3">Belongs to the tyrosinase family.</text>
</comment>
<dbReference type="GO" id="GO:0004503">
    <property type="term" value="F:tyrosinase activity"/>
    <property type="evidence" value="ECO:0007669"/>
    <property type="project" value="UniProtKB-EC"/>
</dbReference>
<protein>
    <recommendedName>
        <fullName evidence="14">Tyrosinase</fullName>
        <ecNumber evidence="4">1.14.18.1</ecNumber>
    </recommendedName>
    <alternativeName>
        <fullName evidence="15">Monophenol monooxygenase</fullName>
    </alternativeName>
</protein>
<dbReference type="eggNOG" id="ENOG502QRET">
    <property type="taxonomic scope" value="Eukaryota"/>
</dbReference>
<evidence type="ECO:0000256" key="9">
    <source>
        <dbReference type="ARBA" id="ARBA00023008"/>
    </source>
</evidence>
<keyword evidence="9" id="KW-0186">Copper</keyword>
<reference evidence="21" key="1">
    <citation type="journal article" date="2013" name="Nat. Genet.">
        <title>The draft genomes of soft-shell turtle and green sea turtle yield insights into the development and evolution of the turtle-specific body plan.</title>
        <authorList>
            <person name="Wang Z."/>
            <person name="Pascual-Anaya J."/>
            <person name="Zadissa A."/>
            <person name="Li W."/>
            <person name="Niimura Y."/>
            <person name="Huang Z."/>
            <person name="Li C."/>
            <person name="White S."/>
            <person name="Xiong Z."/>
            <person name="Fang D."/>
            <person name="Wang B."/>
            <person name="Ming Y."/>
            <person name="Chen Y."/>
            <person name="Zheng Y."/>
            <person name="Kuraku S."/>
            <person name="Pignatelli M."/>
            <person name="Herrero J."/>
            <person name="Beal K."/>
            <person name="Nozawa M."/>
            <person name="Li Q."/>
            <person name="Wang J."/>
            <person name="Zhang H."/>
            <person name="Yu L."/>
            <person name="Shigenobu S."/>
            <person name="Wang J."/>
            <person name="Liu J."/>
            <person name="Flicek P."/>
            <person name="Searle S."/>
            <person name="Wang J."/>
            <person name="Kuratani S."/>
            <person name="Yin Y."/>
            <person name="Aken B."/>
            <person name="Zhang G."/>
            <person name="Irie N."/>
        </authorList>
    </citation>
    <scope>NUCLEOTIDE SEQUENCE [LARGE SCALE GENOMIC DNA]</scope>
</reference>
<accession>M7BKU8</accession>
<dbReference type="GO" id="GO:0033162">
    <property type="term" value="C:melanosome membrane"/>
    <property type="evidence" value="ECO:0007669"/>
    <property type="project" value="UniProtKB-SubCell"/>
</dbReference>
<feature type="transmembrane region" description="Helical" evidence="16">
    <location>
        <begin position="498"/>
        <end position="522"/>
    </location>
</feature>
<comment type="cofactor">
    <cofactor evidence="1">
        <name>Cu(2+)</name>
        <dbReference type="ChEBI" id="CHEBI:29036"/>
    </cofactor>
</comment>
<dbReference type="GO" id="GO:0046872">
    <property type="term" value="F:metal ion binding"/>
    <property type="evidence" value="ECO:0007669"/>
    <property type="project" value="UniProtKB-KW"/>
</dbReference>
<evidence type="ECO:0000313" key="20">
    <source>
        <dbReference type="EMBL" id="EMP32668.1"/>
    </source>
</evidence>
<dbReference type="InterPro" id="IPR002227">
    <property type="entry name" value="Tyrosinase_Cu-bd"/>
</dbReference>
<dbReference type="GO" id="GO:0042438">
    <property type="term" value="P:melanin biosynthetic process"/>
    <property type="evidence" value="ECO:0007669"/>
    <property type="project" value="UniProtKB-KW"/>
</dbReference>
<evidence type="ECO:0000256" key="7">
    <source>
        <dbReference type="ARBA" id="ARBA00022729"/>
    </source>
</evidence>
<feature type="signal peptide" evidence="17">
    <location>
        <begin position="1"/>
        <end position="18"/>
    </location>
</feature>